<dbReference type="InterPro" id="IPR052067">
    <property type="entry name" value="Metal_resp_HTH_trans_reg"/>
</dbReference>
<name>A0ABU0VAT9_9BACI</name>
<organism evidence="5 6">
    <name type="scientific">Bacillus stercoris</name>
    <dbReference type="NCBI Taxonomy" id="2054641"/>
    <lineage>
        <taxon>Bacteria</taxon>
        <taxon>Bacillati</taxon>
        <taxon>Bacillota</taxon>
        <taxon>Bacilli</taxon>
        <taxon>Bacillales</taxon>
        <taxon>Bacillaceae</taxon>
        <taxon>Bacillus</taxon>
    </lineage>
</organism>
<dbReference type="InterPro" id="IPR000835">
    <property type="entry name" value="HTH_MarR-typ"/>
</dbReference>
<evidence type="ECO:0000313" key="5">
    <source>
        <dbReference type="EMBL" id="MDQ1854063.1"/>
    </source>
</evidence>
<comment type="caution">
    <text evidence="5">The sequence shown here is derived from an EMBL/GenBank/DDBJ whole genome shotgun (WGS) entry which is preliminary data.</text>
</comment>
<evidence type="ECO:0000259" key="4">
    <source>
        <dbReference type="PROSITE" id="PS50995"/>
    </source>
</evidence>
<evidence type="ECO:0000256" key="2">
    <source>
        <dbReference type="ARBA" id="ARBA00023125"/>
    </source>
</evidence>
<sequence length="172" mass="20159">MPDLTKQMIYDIYVRMLHLNEQKANTSLQQFFKEAAEEDVIDVIDIPKNITSIHVIDCIGQHEPINNAGIARKMNLSKANVTKISTKLIKEEFINSYQLTDNKKEVYFKLTRKGRRIFDLHEKLHKKKEQAFYQFLDSFSHEEQKAVLKFLEQLTSTLEAEQTDRTSNKPVK</sequence>
<dbReference type="SMART" id="SM00347">
    <property type="entry name" value="HTH_MARR"/>
    <property type="match status" value="1"/>
</dbReference>
<gene>
    <name evidence="5" type="ORF">RAQ16_17180</name>
</gene>
<dbReference type="SUPFAM" id="SSF46785">
    <property type="entry name" value="Winged helix' DNA-binding domain"/>
    <property type="match status" value="1"/>
</dbReference>
<dbReference type="InterPro" id="IPR036388">
    <property type="entry name" value="WH-like_DNA-bd_sf"/>
</dbReference>
<dbReference type="PANTHER" id="PTHR35790:SF4">
    <property type="entry name" value="HTH-TYPE TRANSCRIPTIONAL REGULATOR PCHR"/>
    <property type="match status" value="1"/>
</dbReference>
<dbReference type="PROSITE" id="PS01117">
    <property type="entry name" value="HTH_MARR_1"/>
    <property type="match status" value="1"/>
</dbReference>
<proteinExistence type="predicted"/>
<dbReference type="Gene3D" id="1.10.10.10">
    <property type="entry name" value="Winged helix-like DNA-binding domain superfamily/Winged helix DNA-binding domain"/>
    <property type="match status" value="1"/>
</dbReference>
<dbReference type="PROSITE" id="PS50995">
    <property type="entry name" value="HTH_MARR_2"/>
    <property type="match status" value="1"/>
</dbReference>
<dbReference type="Proteomes" id="UP001177898">
    <property type="component" value="Unassembled WGS sequence"/>
</dbReference>
<reference evidence="5" key="1">
    <citation type="submission" date="2023-08" db="EMBL/GenBank/DDBJ databases">
        <title>Functional annotation and safety assessment of Bacillus stercoris.</title>
        <authorList>
            <person name="Pandit N.T."/>
            <person name="Ahir S.V."/>
            <person name="Chauhan D.A."/>
            <person name="Bose A."/>
            <person name="Dunlap C."/>
            <person name="Doshi J.A."/>
        </authorList>
    </citation>
    <scope>NUCLEOTIDE SEQUENCE</scope>
    <source>
        <strain evidence="5">ZBMF30</strain>
    </source>
</reference>
<dbReference type="Pfam" id="PF01047">
    <property type="entry name" value="MarR"/>
    <property type="match status" value="1"/>
</dbReference>
<keyword evidence="3" id="KW-0804">Transcription</keyword>
<evidence type="ECO:0000256" key="3">
    <source>
        <dbReference type="ARBA" id="ARBA00023163"/>
    </source>
</evidence>
<protein>
    <submittedName>
        <fullName evidence="5">MarR family transcriptional regulator</fullName>
    </submittedName>
</protein>
<evidence type="ECO:0000256" key="1">
    <source>
        <dbReference type="ARBA" id="ARBA00023015"/>
    </source>
</evidence>
<dbReference type="InterPro" id="IPR036390">
    <property type="entry name" value="WH_DNA-bd_sf"/>
</dbReference>
<dbReference type="EMBL" id="JAVCYS010000006">
    <property type="protein sequence ID" value="MDQ1854063.1"/>
    <property type="molecule type" value="Genomic_DNA"/>
</dbReference>
<evidence type="ECO:0000313" key="6">
    <source>
        <dbReference type="Proteomes" id="UP001177898"/>
    </source>
</evidence>
<dbReference type="PANTHER" id="PTHR35790">
    <property type="entry name" value="HTH-TYPE TRANSCRIPTIONAL REGULATOR PCHR"/>
    <property type="match status" value="1"/>
</dbReference>
<keyword evidence="6" id="KW-1185">Reference proteome</keyword>
<keyword evidence="2" id="KW-0238">DNA-binding</keyword>
<accession>A0ABU0VAT9</accession>
<dbReference type="RefSeq" id="WP_069838628.1">
    <property type="nucleotide sequence ID" value="NZ_JARSPM010000008.1"/>
</dbReference>
<keyword evidence="1" id="KW-0805">Transcription regulation</keyword>
<dbReference type="InterPro" id="IPR023187">
    <property type="entry name" value="Tscrpt_reg_MarR-type_CS"/>
</dbReference>
<feature type="domain" description="HTH marR-type" evidence="4">
    <location>
        <begin position="10"/>
        <end position="156"/>
    </location>
</feature>